<dbReference type="InterPro" id="IPR000626">
    <property type="entry name" value="Ubiquitin-like_dom"/>
</dbReference>
<protein>
    <submittedName>
        <fullName evidence="4">Protein ANKUB1</fullName>
    </submittedName>
</protein>
<dbReference type="PANTHER" id="PTHR46885:SF1">
    <property type="entry name" value="PROTEIN ANKUB1"/>
    <property type="match status" value="1"/>
</dbReference>
<dbReference type="SUPFAM" id="SSF48403">
    <property type="entry name" value="Ankyrin repeat"/>
    <property type="match status" value="1"/>
</dbReference>
<gene>
    <name evidence="4" type="primary">LOC106171388</name>
</gene>
<dbReference type="InParanoid" id="A0A1S3JA27"/>
<feature type="region of interest" description="Disordered" evidence="1">
    <location>
        <begin position="405"/>
        <end position="516"/>
    </location>
</feature>
<feature type="compositionally biased region" description="Basic and acidic residues" evidence="1">
    <location>
        <begin position="487"/>
        <end position="498"/>
    </location>
</feature>
<evidence type="ECO:0000259" key="2">
    <source>
        <dbReference type="PROSITE" id="PS50053"/>
    </source>
</evidence>
<feature type="domain" description="Ubiquitin-like" evidence="2">
    <location>
        <begin position="1"/>
        <end position="80"/>
    </location>
</feature>
<sequence length="610" mass="69622">MRVFVLYNDERTVLDIPQGKTISEVKKIVEDNVYLDSSYYTDDSQSLVLSYAGGVLEDDWIFTDIVLNPGATIRAVITETIFPALKVWCSYNGKTVEIFTEENLVTSPVSVSRALIARRTGIPVGAFFLETLKGKELFDNCELGVYGLKRGEQVNMKSWDGWDKFLRYATLGYNAGVIDELASDEAVARFQMKCAMYIAAHFGHDELAEYLLQQGVKAHEWIGDHPYRKWCKDEEHIDCRRTPVHEAAEFGQLSVLRRFVLDNVFAVTARDGNGTLPLSLSLRNKQKKCAGYLLAKSWSRIEFDTKTIPISLCAKMKFWAERAKEMVWWKMGFEKSSLKKKPFIDMGVLVGMQGVNVDGFPKRDTLIKKEMPGWLKSAVPKGPDPEPYFHKITSEMLIQRMNRTSRLSKNESTDSLQPRASLRSPRARSGDSTTRVRLPAIHESSKYNTTHQNNSSMPRKEVEFSDNLARTQSKDSKATFIQTGFNRSKDNVFDDSKSEPALSRPSSKKRKKKAATIDAPIPLPQISKENKMRPYFHPRSKSEDPMTTLKLYEKYRGMKARDYAIKCLAISNTFKEKPWLKQVRMAMTFAEYGVKRAALDPIKQRKMHGR</sequence>
<dbReference type="AlphaFoldDB" id="A0A1S3JA27"/>
<name>A0A1S3JA27_LINAN</name>
<dbReference type="GeneID" id="106171388"/>
<evidence type="ECO:0000256" key="1">
    <source>
        <dbReference type="SAM" id="MobiDB-lite"/>
    </source>
</evidence>
<evidence type="ECO:0000313" key="4">
    <source>
        <dbReference type="RefSeq" id="XP_013407173.1"/>
    </source>
</evidence>
<evidence type="ECO:0000313" key="3">
    <source>
        <dbReference type="Proteomes" id="UP000085678"/>
    </source>
</evidence>
<organism evidence="3 4">
    <name type="scientific">Lingula anatina</name>
    <name type="common">Brachiopod</name>
    <name type="synonym">Lingula unguis</name>
    <dbReference type="NCBI Taxonomy" id="7574"/>
    <lineage>
        <taxon>Eukaryota</taxon>
        <taxon>Metazoa</taxon>
        <taxon>Spiralia</taxon>
        <taxon>Lophotrochozoa</taxon>
        <taxon>Brachiopoda</taxon>
        <taxon>Linguliformea</taxon>
        <taxon>Lingulata</taxon>
        <taxon>Lingulida</taxon>
        <taxon>Linguloidea</taxon>
        <taxon>Lingulidae</taxon>
        <taxon>Lingula</taxon>
    </lineage>
</organism>
<dbReference type="Proteomes" id="UP000085678">
    <property type="component" value="Unplaced"/>
</dbReference>
<proteinExistence type="predicted"/>
<dbReference type="Gene3D" id="1.25.40.20">
    <property type="entry name" value="Ankyrin repeat-containing domain"/>
    <property type="match status" value="1"/>
</dbReference>
<dbReference type="PANTHER" id="PTHR46885">
    <property type="entry name" value="PROTEIN ANKUB1"/>
    <property type="match status" value="1"/>
</dbReference>
<dbReference type="OMA" id="QTSIHHT"/>
<dbReference type="InterPro" id="IPR042788">
    <property type="entry name" value="ANKUB1"/>
</dbReference>
<dbReference type="PROSITE" id="PS50053">
    <property type="entry name" value="UBIQUITIN_2"/>
    <property type="match status" value="1"/>
</dbReference>
<dbReference type="OrthoDB" id="8856820at2759"/>
<dbReference type="RefSeq" id="XP_013407173.1">
    <property type="nucleotide sequence ID" value="XM_013551719.1"/>
</dbReference>
<dbReference type="InterPro" id="IPR036770">
    <property type="entry name" value="Ankyrin_rpt-contain_sf"/>
</dbReference>
<dbReference type="SUPFAM" id="SSF54236">
    <property type="entry name" value="Ubiquitin-like"/>
    <property type="match status" value="1"/>
</dbReference>
<feature type="compositionally biased region" description="Polar residues" evidence="1">
    <location>
        <begin position="446"/>
        <end position="457"/>
    </location>
</feature>
<dbReference type="KEGG" id="lak:106171388"/>
<reference evidence="4" key="1">
    <citation type="submission" date="2025-08" db="UniProtKB">
        <authorList>
            <consortium name="RefSeq"/>
        </authorList>
    </citation>
    <scope>IDENTIFICATION</scope>
    <source>
        <tissue evidence="4">Gonads</tissue>
    </source>
</reference>
<accession>A0A1S3JA27</accession>
<keyword evidence="3" id="KW-1185">Reference proteome</keyword>
<dbReference type="InterPro" id="IPR029071">
    <property type="entry name" value="Ubiquitin-like_domsf"/>
</dbReference>